<keyword evidence="2" id="KW-1185">Reference proteome</keyword>
<reference evidence="1 2" key="1">
    <citation type="submission" date="2020-07" db="EMBL/GenBank/DDBJ databases">
        <title>Streptomyces isolated from Indian soil.</title>
        <authorList>
            <person name="Mandal S."/>
            <person name="Maiti P.K."/>
        </authorList>
    </citation>
    <scope>NUCLEOTIDE SEQUENCE [LARGE SCALE GENOMIC DNA]</scope>
    <source>
        <strain evidence="1 2">PSKA54</strain>
    </source>
</reference>
<dbReference type="AlphaFoldDB" id="A0A7W2HKI2"/>
<evidence type="ECO:0000313" key="2">
    <source>
        <dbReference type="Proteomes" id="UP000586976"/>
    </source>
</evidence>
<evidence type="ECO:0000313" key="1">
    <source>
        <dbReference type="EMBL" id="MBA4867197.1"/>
    </source>
</evidence>
<comment type="caution">
    <text evidence="1">The sequence shown here is derived from an EMBL/GenBank/DDBJ whole genome shotgun (WGS) entry which is preliminary data.</text>
</comment>
<dbReference type="Proteomes" id="UP000586976">
    <property type="component" value="Unassembled WGS sequence"/>
</dbReference>
<protein>
    <recommendedName>
        <fullName evidence="3">Sel1 repeat family protein</fullName>
    </recommendedName>
</protein>
<sequence>MTTSDGGSSFSSCFKDGYVVSPGPDSHPSFQQYAASARAGDLDGLFSLDAAAGSEARDLDELAYKLLSVAADFGHAEADDLIEDLLECSSLRYDDDRFVQGNAHFELGLAYLMGADGLPADPDKSRAHLKKAHECQWPFHVQQGESLLDEARALLTAPQLAVFEEIYRPT</sequence>
<dbReference type="Gene3D" id="1.25.40.10">
    <property type="entry name" value="Tetratricopeptide repeat domain"/>
    <property type="match status" value="1"/>
</dbReference>
<gene>
    <name evidence="1" type="ORF">H1V43_39145</name>
</gene>
<evidence type="ECO:0008006" key="3">
    <source>
        <dbReference type="Google" id="ProtNLM"/>
    </source>
</evidence>
<accession>A0A7W2HKI2</accession>
<organism evidence="1 2">
    <name type="scientific">Streptomyces himalayensis subsp. aureolus</name>
    <dbReference type="NCBI Taxonomy" id="2758039"/>
    <lineage>
        <taxon>Bacteria</taxon>
        <taxon>Bacillati</taxon>
        <taxon>Actinomycetota</taxon>
        <taxon>Actinomycetes</taxon>
        <taxon>Kitasatosporales</taxon>
        <taxon>Streptomycetaceae</taxon>
        <taxon>Streptomyces</taxon>
        <taxon>Streptomyces himalayensis</taxon>
    </lineage>
</organism>
<dbReference type="InterPro" id="IPR011990">
    <property type="entry name" value="TPR-like_helical_dom_sf"/>
</dbReference>
<dbReference type="RefSeq" id="WP_181868513.1">
    <property type="nucleotide sequence ID" value="NZ_JACEQY010000102.1"/>
</dbReference>
<dbReference type="EMBL" id="JACEQY010000102">
    <property type="protein sequence ID" value="MBA4867197.1"/>
    <property type="molecule type" value="Genomic_DNA"/>
</dbReference>
<proteinExistence type="predicted"/>
<name>A0A7W2HKI2_9ACTN</name>